<evidence type="ECO:0000313" key="6">
    <source>
        <dbReference type="Proteomes" id="UP000530032"/>
    </source>
</evidence>
<evidence type="ECO:0000256" key="2">
    <source>
        <dbReference type="ARBA" id="ARBA00022679"/>
    </source>
</evidence>
<dbReference type="Proteomes" id="UP000530032">
    <property type="component" value="Unassembled WGS sequence"/>
</dbReference>
<feature type="domain" description="N-acetyltransferase" evidence="4">
    <location>
        <begin position="4"/>
        <end position="161"/>
    </location>
</feature>
<accession>A0A843B706</accession>
<dbReference type="SUPFAM" id="SSF55729">
    <property type="entry name" value="Acyl-CoA N-acyltransferases (Nat)"/>
    <property type="match status" value="1"/>
</dbReference>
<keyword evidence="3" id="KW-0012">Acyltransferase</keyword>
<dbReference type="EMBL" id="JABBCQ020000020">
    <property type="protein sequence ID" value="MBI1626543.1"/>
    <property type="molecule type" value="Genomic_DNA"/>
</dbReference>
<gene>
    <name evidence="5" type="ORF">HF327_018850</name>
</gene>
<dbReference type="CDD" id="cd04301">
    <property type="entry name" value="NAT_SF"/>
    <property type="match status" value="1"/>
</dbReference>
<dbReference type="Gene3D" id="3.40.630.30">
    <property type="match status" value="1"/>
</dbReference>
<proteinExistence type="inferred from homology"/>
<dbReference type="RefSeq" id="WP_198461869.1">
    <property type="nucleotide sequence ID" value="NZ_JABBCQ020000020.1"/>
</dbReference>
<evidence type="ECO:0000256" key="1">
    <source>
        <dbReference type="ARBA" id="ARBA00008694"/>
    </source>
</evidence>
<keyword evidence="6" id="KW-1185">Reference proteome</keyword>
<dbReference type="InterPro" id="IPR000182">
    <property type="entry name" value="GNAT_dom"/>
</dbReference>
<name>A0A843B706_9BURK</name>
<dbReference type="InterPro" id="IPR051016">
    <property type="entry name" value="Diverse_Substrate_AcTransf"/>
</dbReference>
<comment type="caution">
    <text evidence="5">The sequence shown here is derived from an EMBL/GenBank/DDBJ whole genome shotgun (WGS) entry which is preliminary data.</text>
</comment>
<dbReference type="Pfam" id="PF00583">
    <property type="entry name" value="Acetyltransf_1"/>
    <property type="match status" value="1"/>
</dbReference>
<evidence type="ECO:0000256" key="3">
    <source>
        <dbReference type="ARBA" id="ARBA00023315"/>
    </source>
</evidence>
<dbReference type="InterPro" id="IPR016181">
    <property type="entry name" value="Acyl_CoA_acyltransferase"/>
</dbReference>
<dbReference type="FunFam" id="3.40.630.30:FF:000064">
    <property type="entry name" value="GNAT family acetyltransferase"/>
    <property type="match status" value="1"/>
</dbReference>
<keyword evidence="2 5" id="KW-0808">Transferase</keyword>
<dbReference type="PANTHER" id="PTHR10545:SF29">
    <property type="entry name" value="GH14572P-RELATED"/>
    <property type="match status" value="1"/>
</dbReference>
<evidence type="ECO:0000259" key="4">
    <source>
        <dbReference type="PROSITE" id="PS51186"/>
    </source>
</evidence>
<organism evidence="5 6">
    <name type="scientific">Comamonas suwonensis</name>
    <dbReference type="NCBI Taxonomy" id="2606214"/>
    <lineage>
        <taxon>Bacteria</taxon>
        <taxon>Pseudomonadati</taxon>
        <taxon>Pseudomonadota</taxon>
        <taxon>Betaproteobacteria</taxon>
        <taxon>Burkholderiales</taxon>
        <taxon>Comamonadaceae</taxon>
        <taxon>Comamonas</taxon>
    </lineage>
</organism>
<reference evidence="5" key="1">
    <citation type="submission" date="2020-12" db="EMBL/GenBank/DDBJ databases">
        <title>Comamonas sp. nov., isolated from stream water.</title>
        <authorList>
            <person name="Park K.-H."/>
        </authorList>
    </citation>
    <scope>NUCLEOTIDE SEQUENCE</scope>
    <source>
        <strain evidence="5">EJ-4</strain>
    </source>
</reference>
<dbReference type="AlphaFoldDB" id="A0A843B706"/>
<sequence length="165" mass="18674">MSTLNIRPATEQDIDLILHFVRELAIYEKAEDEAKATPEHVRRTLFCEHPTVFGLICEVDGKAVGFAVYFFNYSTWQGQHGLYLEDLYITPDARGHGAGKALLQRLAQIAIDKNCGRFEWSCLDWNTPSLKFYDSLGALPQTEWIRYRMTGDALQALASGQKTVS</sequence>
<dbReference type="PROSITE" id="PS51186">
    <property type="entry name" value="GNAT"/>
    <property type="match status" value="1"/>
</dbReference>
<protein>
    <submittedName>
        <fullName evidence="5">GNAT family N-acetyltransferase</fullName>
    </submittedName>
</protein>
<dbReference type="PANTHER" id="PTHR10545">
    <property type="entry name" value="DIAMINE N-ACETYLTRANSFERASE"/>
    <property type="match status" value="1"/>
</dbReference>
<dbReference type="GO" id="GO:0008080">
    <property type="term" value="F:N-acetyltransferase activity"/>
    <property type="evidence" value="ECO:0007669"/>
    <property type="project" value="UniProtKB-ARBA"/>
</dbReference>
<evidence type="ECO:0000313" key="5">
    <source>
        <dbReference type="EMBL" id="MBI1626543.1"/>
    </source>
</evidence>
<comment type="similarity">
    <text evidence="1">Belongs to the acetyltransferase family.</text>
</comment>